<dbReference type="AlphaFoldDB" id="A0A8J5IB28"/>
<dbReference type="GO" id="GO:0004190">
    <property type="term" value="F:aspartic-type endopeptidase activity"/>
    <property type="evidence" value="ECO:0007669"/>
    <property type="project" value="UniProtKB-KW"/>
</dbReference>
<dbReference type="InterPro" id="IPR051320">
    <property type="entry name" value="Viral_Replic_Matur_Polypro"/>
</dbReference>
<dbReference type="SUPFAM" id="SSF56672">
    <property type="entry name" value="DNA/RNA polymerases"/>
    <property type="match status" value="1"/>
</dbReference>
<dbReference type="InterPro" id="IPR043128">
    <property type="entry name" value="Rev_trsase/Diguanyl_cyclase"/>
</dbReference>
<dbReference type="InterPro" id="IPR036397">
    <property type="entry name" value="RNaseH_sf"/>
</dbReference>
<dbReference type="PANTHER" id="PTHR33064:SF37">
    <property type="entry name" value="RIBONUCLEASE H"/>
    <property type="match status" value="1"/>
</dbReference>
<sequence length="323" mass="36085">MKIGSPTIEFLGATIGQSTIKLQPHVISKIADFKEQELSTTKGLRSWLGLLNYAKSYIPNLGRLLGPLYAKTSPTGEKKMNFQDLELIRKIKKIIKELPDLSIPPNDYFIIIEADGCMESWGGICKWKPKKYDFNSAEKICAYSSGKYNPLKSTIDAEIHAVMNSLNSFKIYYLDKTELIIRTDCQAIISFFNKSAQNKPSRVKWLAFTGLGIETQFQHVNGKDNLLADALSRLVCSLTGSWTPAAKDLLILAQIEEALLQIKDKPNLMASQHLAGLMSSFNNMKNWPAIREEQVSTTKKNPANALTWPTSSGQQLNTSLAQH</sequence>
<comment type="caution">
    <text evidence="11">The sequence shown here is derived from an EMBL/GenBank/DDBJ whole genome shotgun (WGS) entry which is preliminary data.</text>
</comment>
<dbReference type="GO" id="GO:0004519">
    <property type="term" value="F:endonuclease activity"/>
    <property type="evidence" value="ECO:0007669"/>
    <property type="project" value="UniProtKB-KW"/>
</dbReference>
<evidence type="ECO:0000256" key="1">
    <source>
        <dbReference type="ARBA" id="ARBA00022670"/>
    </source>
</evidence>
<reference evidence="11 12" key="1">
    <citation type="submission" date="2020-08" db="EMBL/GenBank/DDBJ databases">
        <title>Plant Genome Project.</title>
        <authorList>
            <person name="Zhang R.-G."/>
        </authorList>
    </citation>
    <scope>NUCLEOTIDE SEQUENCE [LARGE SCALE GENOMIC DNA]</scope>
    <source>
        <tissue evidence="11">Rhizome</tissue>
    </source>
</reference>
<evidence type="ECO:0000256" key="7">
    <source>
        <dbReference type="ARBA" id="ARBA00022801"/>
    </source>
</evidence>
<name>A0A8J5IB28_ZINOF</name>
<dbReference type="Proteomes" id="UP000734854">
    <property type="component" value="Unassembled WGS sequence"/>
</dbReference>
<keyword evidence="5" id="KW-0064">Aspartyl protease</keyword>
<evidence type="ECO:0000256" key="2">
    <source>
        <dbReference type="ARBA" id="ARBA00022679"/>
    </source>
</evidence>
<dbReference type="Gene3D" id="3.30.420.10">
    <property type="entry name" value="Ribonuclease H-like superfamily/Ribonuclease H"/>
    <property type="match status" value="1"/>
</dbReference>
<dbReference type="GO" id="GO:0006508">
    <property type="term" value="P:proteolysis"/>
    <property type="evidence" value="ECO:0007669"/>
    <property type="project" value="UniProtKB-KW"/>
</dbReference>
<evidence type="ECO:0000256" key="6">
    <source>
        <dbReference type="ARBA" id="ARBA00022759"/>
    </source>
</evidence>
<evidence type="ECO:0000256" key="9">
    <source>
        <dbReference type="SAM" id="MobiDB-lite"/>
    </source>
</evidence>
<dbReference type="InterPro" id="IPR041373">
    <property type="entry name" value="RT_RNaseH"/>
</dbReference>
<dbReference type="Gene3D" id="3.30.70.270">
    <property type="match status" value="1"/>
</dbReference>
<keyword evidence="3" id="KW-0548">Nucleotidyltransferase</keyword>
<keyword evidence="6" id="KW-0255">Endonuclease</keyword>
<accession>A0A8J5IB28</accession>
<evidence type="ECO:0000259" key="10">
    <source>
        <dbReference type="Pfam" id="PF17917"/>
    </source>
</evidence>
<evidence type="ECO:0000256" key="8">
    <source>
        <dbReference type="ARBA" id="ARBA00022918"/>
    </source>
</evidence>
<evidence type="ECO:0000256" key="5">
    <source>
        <dbReference type="ARBA" id="ARBA00022750"/>
    </source>
</evidence>
<proteinExistence type="predicted"/>
<dbReference type="InterPro" id="IPR043502">
    <property type="entry name" value="DNA/RNA_pol_sf"/>
</dbReference>
<dbReference type="Pfam" id="PF17917">
    <property type="entry name" value="RT_RNaseH"/>
    <property type="match status" value="1"/>
</dbReference>
<evidence type="ECO:0000256" key="4">
    <source>
        <dbReference type="ARBA" id="ARBA00022722"/>
    </source>
</evidence>
<feature type="compositionally biased region" description="Polar residues" evidence="9">
    <location>
        <begin position="307"/>
        <end position="323"/>
    </location>
</feature>
<dbReference type="EMBL" id="JACMSC010000002">
    <property type="protein sequence ID" value="KAG6532200.1"/>
    <property type="molecule type" value="Genomic_DNA"/>
</dbReference>
<keyword evidence="7" id="KW-0378">Hydrolase</keyword>
<evidence type="ECO:0000256" key="3">
    <source>
        <dbReference type="ARBA" id="ARBA00022695"/>
    </source>
</evidence>
<keyword evidence="12" id="KW-1185">Reference proteome</keyword>
<evidence type="ECO:0000313" key="11">
    <source>
        <dbReference type="EMBL" id="KAG6532200.1"/>
    </source>
</evidence>
<organism evidence="11 12">
    <name type="scientific">Zingiber officinale</name>
    <name type="common">Ginger</name>
    <name type="synonym">Amomum zingiber</name>
    <dbReference type="NCBI Taxonomy" id="94328"/>
    <lineage>
        <taxon>Eukaryota</taxon>
        <taxon>Viridiplantae</taxon>
        <taxon>Streptophyta</taxon>
        <taxon>Embryophyta</taxon>
        <taxon>Tracheophyta</taxon>
        <taxon>Spermatophyta</taxon>
        <taxon>Magnoliopsida</taxon>
        <taxon>Liliopsida</taxon>
        <taxon>Zingiberales</taxon>
        <taxon>Zingiberaceae</taxon>
        <taxon>Zingiber</taxon>
    </lineage>
</organism>
<keyword evidence="4" id="KW-0540">Nuclease</keyword>
<protein>
    <recommendedName>
        <fullName evidence="10">Reverse transcriptase RNase H-like domain-containing protein</fullName>
    </recommendedName>
</protein>
<dbReference type="GO" id="GO:0003964">
    <property type="term" value="F:RNA-directed DNA polymerase activity"/>
    <property type="evidence" value="ECO:0007669"/>
    <property type="project" value="UniProtKB-KW"/>
</dbReference>
<keyword evidence="2" id="KW-0808">Transferase</keyword>
<evidence type="ECO:0000313" key="12">
    <source>
        <dbReference type="Proteomes" id="UP000734854"/>
    </source>
</evidence>
<dbReference type="GO" id="GO:0003676">
    <property type="term" value="F:nucleic acid binding"/>
    <property type="evidence" value="ECO:0007669"/>
    <property type="project" value="InterPro"/>
</dbReference>
<feature type="region of interest" description="Disordered" evidence="9">
    <location>
        <begin position="294"/>
        <end position="323"/>
    </location>
</feature>
<dbReference type="PANTHER" id="PTHR33064">
    <property type="entry name" value="POL PROTEIN"/>
    <property type="match status" value="1"/>
</dbReference>
<feature type="domain" description="Reverse transcriptase RNase H-like" evidence="10">
    <location>
        <begin position="110"/>
        <end position="207"/>
    </location>
</feature>
<gene>
    <name evidence="11" type="ORF">ZIOFF_006039</name>
</gene>
<keyword evidence="8" id="KW-0695">RNA-directed DNA polymerase</keyword>
<keyword evidence="1" id="KW-0645">Protease</keyword>